<keyword evidence="7 14" id="KW-0418">Kinase</keyword>
<evidence type="ECO:0000259" key="12">
    <source>
        <dbReference type="PROSITE" id="PS50109"/>
    </source>
</evidence>
<dbReference type="InterPro" id="IPR036097">
    <property type="entry name" value="HisK_dim/P_sf"/>
</dbReference>
<dbReference type="SMART" id="SM00304">
    <property type="entry name" value="HAMP"/>
    <property type="match status" value="1"/>
</dbReference>
<evidence type="ECO:0000256" key="11">
    <source>
        <dbReference type="SAM" id="Phobius"/>
    </source>
</evidence>
<keyword evidence="5" id="KW-0808">Transferase</keyword>
<evidence type="ECO:0000256" key="6">
    <source>
        <dbReference type="ARBA" id="ARBA00022692"/>
    </source>
</evidence>
<dbReference type="SMART" id="SM00387">
    <property type="entry name" value="HATPase_c"/>
    <property type="match status" value="1"/>
</dbReference>
<dbReference type="Pfam" id="PF00672">
    <property type="entry name" value="HAMP"/>
    <property type="match status" value="1"/>
</dbReference>
<evidence type="ECO:0000256" key="5">
    <source>
        <dbReference type="ARBA" id="ARBA00022679"/>
    </source>
</evidence>
<feature type="transmembrane region" description="Helical" evidence="11">
    <location>
        <begin position="168"/>
        <end position="188"/>
    </location>
</feature>
<proteinExistence type="predicted"/>
<dbReference type="EMBL" id="CP121261">
    <property type="protein sequence ID" value="WFP09880.1"/>
    <property type="molecule type" value="Genomic_DNA"/>
</dbReference>
<comment type="catalytic activity">
    <reaction evidence="1">
        <text>ATP + protein L-histidine = ADP + protein N-phospho-L-histidine.</text>
        <dbReference type="EC" id="2.7.13.3"/>
    </reaction>
</comment>
<evidence type="ECO:0000256" key="4">
    <source>
        <dbReference type="ARBA" id="ARBA00022553"/>
    </source>
</evidence>
<dbReference type="SUPFAM" id="SSF47384">
    <property type="entry name" value="Homodimeric domain of signal transducing histidine kinase"/>
    <property type="match status" value="1"/>
</dbReference>
<dbReference type="Gene3D" id="1.10.287.130">
    <property type="match status" value="1"/>
</dbReference>
<dbReference type="InterPro" id="IPR005467">
    <property type="entry name" value="His_kinase_dom"/>
</dbReference>
<evidence type="ECO:0000256" key="10">
    <source>
        <dbReference type="ARBA" id="ARBA00023136"/>
    </source>
</evidence>
<gene>
    <name evidence="14" type="ORF">P8T11_08385</name>
</gene>
<dbReference type="CDD" id="cd06225">
    <property type="entry name" value="HAMP"/>
    <property type="match status" value="1"/>
</dbReference>
<evidence type="ECO:0000256" key="9">
    <source>
        <dbReference type="ARBA" id="ARBA00023012"/>
    </source>
</evidence>
<dbReference type="SUPFAM" id="SSF158472">
    <property type="entry name" value="HAMP domain-like"/>
    <property type="match status" value="1"/>
</dbReference>
<organism evidence="14 15">
    <name type="scientific">Achromobacter spanius</name>
    <dbReference type="NCBI Taxonomy" id="217203"/>
    <lineage>
        <taxon>Bacteria</taxon>
        <taxon>Pseudomonadati</taxon>
        <taxon>Pseudomonadota</taxon>
        <taxon>Betaproteobacteria</taxon>
        <taxon>Burkholderiales</taxon>
        <taxon>Alcaligenaceae</taxon>
        <taxon>Achromobacter</taxon>
    </lineage>
</organism>
<sequence>MPWLLPTRSLFWRAFLTFWSAMAIILVCGMLFTAAVAWYRINSLDGLNPASLTHDAEQVARIHGEGGLQRWVEAMDQRYSALKIYILDANDAEILGRTLPARMHDWLSAYRAASDRPTQAELLAPEASGQRVSWWQPQLLVLPDGSERLMLFLPFDSSHWEVLGLSPVALALLLFALAVTAPFCWALTRHVTAPLTQLRHTTHALAAGDLDAHTPAQLAGRKDELGLLARDFNAMADRLKAVVDTREQLLHNIAHELRSPLARLRLASELARRKDERQDVQLDRIERECERLDALVGSTLRLARLGALPEPRDVLDLTDIVSAVVDDARFEAGEQQVRIVWDPPAPVPIIGDRDSLSSAIENVMRNALRFAPAHSAIRVRLLDSAEAVCVEIEDRGPGVAQEDLESLFEPFFRAASGANTPGSGAGLGLSIAQAAVAAHKGRIRARNVSPQGLSVRIELPREARPPLPTGRPACIRT</sequence>
<evidence type="ECO:0000313" key="15">
    <source>
        <dbReference type="Proteomes" id="UP001214170"/>
    </source>
</evidence>
<name>A0ABY8GYB1_9BURK</name>
<feature type="transmembrane region" description="Helical" evidence="11">
    <location>
        <begin position="12"/>
        <end position="39"/>
    </location>
</feature>
<evidence type="ECO:0000256" key="7">
    <source>
        <dbReference type="ARBA" id="ARBA00022777"/>
    </source>
</evidence>
<dbReference type="EC" id="2.7.13.3" evidence="3"/>
<dbReference type="Pfam" id="PF02518">
    <property type="entry name" value="HATPase_c"/>
    <property type="match status" value="1"/>
</dbReference>
<dbReference type="PANTHER" id="PTHR45436">
    <property type="entry name" value="SENSOR HISTIDINE KINASE YKOH"/>
    <property type="match status" value="1"/>
</dbReference>
<protein>
    <recommendedName>
        <fullName evidence="3">histidine kinase</fullName>
        <ecNumber evidence="3">2.7.13.3</ecNumber>
    </recommendedName>
</protein>
<evidence type="ECO:0000313" key="14">
    <source>
        <dbReference type="EMBL" id="WFP09880.1"/>
    </source>
</evidence>
<dbReference type="GO" id="GO:0016301">
    <property type="term" value="F:kinase activity"/>
    <property type="evidence" value="ECO:0007669"/>
    <property type="project" value="UniProtKB-KW"/>
</dbReference>
<dbReference type="InterPro" id="IPR003661">
    <property type="entry name" value="HisK_dim/P_dom"/>
</dbReference>
<dbReference type="SMART" id="SM00388">
    <property type="entry name" value="HisKA"/>
    <property type="match status" value="1"/>
</dbReference>
<dbReference type="PRINTS" id="PR00344">
    <property type="entry name" value="BCTRLSENSOR"/>
</dbReference>
<dbReference type="RefSeq" id="WP_268077380.1">
    <property type="nucleotide sequence ID" value="NZ_CP106885.1"/>
</dbReference>
<keyword evidence="8 11" id="KW-1133">Transmembrane helix</keyword>
<dbReference type="SUPFAM" id="SSF55874">
    <property type="entry name" value="ATPase domain of HSP90 chaperone/DNA topoisomerase II/histidine kinase"/>
    <property type="match status" value="1"/>
</dbReference>
<dbReference type="Gene3D" id="3.30.565.10">
    <property type="entry name" value="Histidine kinase-like ATPase, C-terminal domain"/>
    <property type="match status" value="1"/>
</dbReference>
<dbReference type="CDD" id="cd00082">
    <property type="entry name" value="HisKA"/>
    <property type="match status" value="1"/>
</dbReference>
<evidence type="ECO:0000256" key="8">
    <source>
        <dbReference type="ARBA" id="ARBA00022989"/>
    </source>
</evidence>
<keyword evidence="10 11" id="KW-0472">Membrane</keyword>
<dbReference type="InterPro" id="IPR004358">
    <property type="entry name" value="Sig_transdc_His_kin-like_C"/>
</dbReference>
<dbReference type="InterPro" id="IPR003594">
    <property type="entry name" value="HATPase_dom"/>
</dbReference>
<dbReference type="Pfam" id="PF00512">
    <property type="entry name" value="HisKA"/>
    <property type="match status" value="1"/>
</dbReference>
<keyword evidence="4" id="KW-0597">Phosphoprotein</keyword>
<evidence type="ECO:0000256" key="1">
    <source>
        <dbReference type="ARBA" id="ARBA00000085"/>
    </source>
</evidence>
<evidence type="ECO:0000256" key="2">
    <source>
        <dbReference type="ARBA" id="ARBA00004141"/>
    </source>
</evidence>
<dbReference type="InterPro" id="IPR050428">
    <property type="entry name" value="TCS_sensor_his_kinase"/>
</dbReference>
<dbReference type="Gene3D" id="1.10.8.500">
    <property type="entry name" value="HAMP domain in histidine kinase"/>
    <property type="match status" value="1"/>
</dbReference>
<dbReference type="PROSITE" id="PS50109">
    <property type="entry name" value="HIS_KIN"/>
    <property type="match status" value="1"/>
</dbReference>
<accession>A0ABY8GYB1</accession>
<comment type="subcellular location">
    <subcellularLocation>
        <location evidence="2">Membrane</location>
        <topology evidence="2">Multi-pass membrane protein</topology>
    </subcellularLocation>
</comment>
<evidence type="ECO:0000256" key="3">
    <source>
        <dbReference type="ARBA" id="ARBA00012438"/>
    </source>
</evidence>
<evidence type="ECO:0000259" key="13">
    <source>
        <dbReference type="PROSITE" id="PS50885"/>
    </source>
</evidence>
<dbReference type="PROSITE" id="PS50885">
    <property type="entry name" value="HAMP"/>
    <property type="match status" value="1"/>
</dbReference>
<feature type="domain" description="HAMP" evidence="13">
    <location>
        <begin position="189"/>
        <end position="244"/>
    </location>
</feature>
<keyword evidence="6 11" id="KW-0812">Transmembrane</keyword>
<keyword evidence="9" id="KW-0902">Two-component regulatory system</keyword>
<feature type="domain" description="Histidine kinase" evidence="12">
    <location>
        <begin position="252"/>
        <end position="463"/>
    </location>
</feature>
<keyword evidence="15" id="KW-1185">Reference proteome</keyword>
<dbReference type="PANTHER" id="PTHR45436:SF15">
    <property type="entry name" value="SENSOR HISTIDINE KINASE CUSS"/>
    <property type="match status" value="1"/>
</dbReference>
<dbReference type="Proteomes" id="UP001214170">
    <property type="component" value="Chromosome"/>
</dbReference>
<dbReference type="InterPro" id="IPR003660">
    <property type="entry name" value="HAMP_dom"/>
</dbReference>
<reference evidence="14 15" key="1">
    <citation type="submission" date="2023-03" db="EMBL/GenBank/DDBJ databases">
        <title>Achromobacter spanius LIG8.</title>
        <authorList>
            <person name="Shrestha S."/>
        </authorList>
    </citation>
    <scope>NUCLEOTIDE SEQUENCE [LARGE SCALE GENOMIC DNA]</scope>
    <source>
        <strain evidence="14 15">LIG8</strain>
    </source>
</reference>
<dbReference type="InterPro" id="IPR036890">
    <property type="entry name" value="HATPase_C_sf"/>
</dbReference>